<organism evidence="1 2">
    <name type="scientific">Catellatospora citrea</name>
    <dbReference type="NCBI Taxonomy" id="53366"/>
    <lineage>
        <taxon>Bacteria</taxon>
        <taxon>Bacillati</taxon>
        <taxon>Actinomycetota</taxon>
        <taxon>Actinomycetes</taxon>
        <taxon>Micromonosporales</taxon>
        <taxon>Micromonosporaceae</taxon>
        <taxon>Catellatospora</taxon>
    </lineage>
</organism>
<comment type="caution">
    <text evidence="1">The sequence shown here is derived from an EMBL/GenBank/DDBJ whole genome shotgun (WGS) entry which is preliminary data.</text>
</comment>
<gene>
    <name evidence="1" type="ORF">Cci01nite_21810</name>
</gene>
<evidence type="ECO:0000313" key="1">
    <source>
        <dbReference type="EMBL" id="GIF97087.1"/>
    </source>
</evidence>
<protein>
    <submittedName>
        <fullName evidence="1">Uncharacterized protein</fullName>
    </submittedName>
</protein>
<evidence type="ECO:0000313" key="2">
    <source>
        <dbReference type="Proteomes" id="UP000659904"/>
    </source>
</evidence>
<dbReference type="Pfam" id="PF19463">
    <property type="entry name" value="DUF6000"/>
    <property type="match status" value="1"/>
</dbReference>
<dbReference type="RefSeq" id="WP_120314944.1">
    <property type="nucleotide sequence ID" value="NZ_BONH01000007.1"/>
</dbReference>
<dbReference type="AlphaFoldDB" id="A0A8J3KCF1"/>
<reference evidence="1 2" key="1">
    <citation type="submission" date="2021-01" db="EMBL/GenBank/DDBJ databases">
        <title>Whole genome shotgun sequence of Catellatospora citrea NBRC 14495.</title>
        <authorList>
            <person name="Komaki H."/>
            <person name="Tamura T."/>
        </authorList>
    </citation>
    <scope>NUCLEOTIDE SEQUENCE [LARGE SCALE GENOMIC DNA]</scope>
    <source>
        <strain evidence="1 2">NBRC 14495</strain>
    </source>
</reference>
<dbReference type="InterPro" id="IPR046042">
    <property type="entry name" value="DUF6000"/>
</dbReference>
<accession>A0A8J3KCF1</accession>
<proteinExistence type="predicted"/>
<name>A0A8J3KCF1_9ACTN</name>
<dbReference type="EMBL" id="BONH01000007">
    <property type="protein sequence ID" value="GIF97087.1"/>
    <property type="molecule type" value="Genomic_DNA"/>
</dbReference>
<dbReference type="Proteomes" id="UP000659904">
    <property type="component" value="Unassembled WGS sequence"/>
</dbReference>
<keyword evidence="2" id="KW-1185">Reference proteome</keyword>
<sequence>MGKTEVVVSMWDWIAVHVWYRPAGVLMLPLLDAAGRHELRLRRRCGAWRYLQLRQPALLMPRARQRLFQWGLRRCARRATVADLLELLDYGWRERLVAGWLIACGSRSELRPRIARDMSDPRSGGFLHPYCVALAGLGTEQDARILSDYLLMSLAPEEDEDERHCQIAAMGALLYLDDSLGTGYAEAILGPDGPWARWPGASGVSLEEARRDAAGLVAFARGADPGFRARLAGDLPKRSGATKD</sequence>